<dbReference type="Proteomes" id="UP000450161">
    <property type="component" value="Unassembled WGS sequence"/>
</dbReference>
<dbReference type="AlphaFoldDB" id="A0A6I2U1C9"/>
<reference evidence="1 2" key="1">
    <citation type="submission" date="2019-08" db="EMBL/GenBank/DDBJ databases">
        <title>In-depth cultivation of the pig gut microbiome towards novel bacterial diversity and tailored functional studies.</title>
        <authorList>
            <person name="Wylensek D."/>
            <person name="Hitch T.C.A."/>
            <person name="Clavel T."/>
        </authorList>
    </citation>
    <scope>NUCLEOTIDE SEQUENCE [LARGE SCALE GENOMIC DNA]</scope>
    <source>
        <strain evidence="1 2">LKV-178-WT-2C</strain>
    </source>
</reference>
<proteinExistence type="predicted"/>
<evidence type="ECO:0000313" key="1">
    <source>
        <dbReference type="EMBL" id="MST77314.1"/>
    </source>
</evidence>
<accession>A0A6I2U1C9</accession>
<name>A0A6I2U1C9_9BACT</name>
<comment type="caution">
    <text evidence="1">The sequence shown here is derived from an EMBL/GenBank/DDBJ whole genome shotgun (WGS) entry which is preliminary data.</text>
</comment>
<dbReference type="InterPro" id="IPR017850">
    <property type="entry name" value="Alkaline_phosphatase_core_sf"/>
</dbReference>
<evidence type="ECO:0000313" key="2">
    <source>
        <dbReference type="Proteomes" id="UP000450161"/>
    </source>
</evidence>
<protein>
    <submittedName>
        <fullName evidence="1">BREX-4 system phosphatase PglZ</fullName>
    </submittedName>
</protein>
<organism evidence="1 2">
    <name type="scientific">Segatella copri</name>
    <dbReference type="NCBI Taxonomy" id="165179"/>
    <lineage>
        <taxon>Bacteria</taxon>
        <taxon>Pseudomonadati</taxon>
        <taxon>Bacteroidota</taxon>
        <taxon>Bacteroidia</taxon>
        <taxon>Bacteroidales</taxon>
        <taxon>Prevotellaceae</taxon>
        <taxon>Segatella</taxon>
    </lineage>
</organism>
<gene>
    <name evidence="1" type="primary">pglZ</name>
    <name evidence="1" type="ORF">FYJ72_06395</name>
</gene>
<dbReference type="RefSeq" id="WP_154480798.1">
    <property type="nucleotide sequence ID" value="NZ_VUNF01000009.1"/>
</dbReference>
<sequence>MAHLDTSDKVKVFDSFEGLETEIVNDMKSNDMLAQRYAVRFIMLNNFDELKKLAKLMAKFDVESLDLEELMEEDDEWITKDMLRNALIACKTSTFVTPFSEVVRFYNDDDFRGFFNDIMLMEDVRNPQKRIYVPLIGLQNRFTDFLNHFARIGESAPVWRYDAEKQTVEVYFTKYKNYEIPQNEIQCKLSSLRDWLKFWKVQAPQERIVCTSLPISAKFKYSKPDNIFNFTKIDSAYEFMTKFMDLSFPFAYEEKDKLYWEEILRSLENHKGASFSYVSYVHDVFNKKILNVSEILEEWVKEDATSFHRWLLFHYVLHTKMGEKDSYLKLCMEAVTDMNDARQLPNYIATLILYEMPANKKVEYTQERRMLIKENADFFRTFITDQEQQWLLERTKEIIQKSNNFSNALELCTGVFDYEHILLMGCYAHNQQNKPVKDAVKTIYPEFAAYLKDTKPSSFAVDTQWCVEYFHEYKKAKLQDAYIPEIATFITKKNATSKTFYQWYYSFEESHDVLADVSHNSVLCPDKVYWIDGLGAEFLPYLLSLIEEKHSNMKVVRSQITRTTIPSSTSLNRFDGEKVIKYGALDELGHDAHGYKYLYTLNEELAVLKNIINEIIDTCQKQKTTIAIVSDHGLSCLSRKVSSKKYDGKFEHEGRYIKTSSEAETDHDYLVHKNEKDEQFYKVALTHSSLAKVPTHEVHGGCTPEEVLVPFILLSNKNVASSIVYQVKLIESEIMLSNPIVRLSVIPEPTSVSLTCDGQTYGMKREGTNWVVKLENIMEGSHSLDVKPKDAASIQLEVKVIGVGNNADINEMFTL</sequence>
<dbReference type="EMBL" id="VUNF01000009">
    <property type="protein sequence ID" value="MST77314.1"/>
    <property type="molecule type" value="Genomic_DNA"/>
</dbReference>
<dbReference type="NCBIfam" id="NF033445">
    <property type="entry name" value="BREX_PglZ_4"/>
    <property type="match status" value="1"/>
</dbReference>
<dbReference type="SUPFAM" id="SSF53649">
    <property type="entry name" value="Alkaline phosphatase-like"/>
    <property type="match status" value="1"/>
</dbReference>